<dbReference type="PRINTS" id="PR00723">
    <property type="entry name" value="SUBTILISIN"/>
</dbReference>
<dbReference type="RefSeq" id="WP_212986729.1">
    <property type="nucleotide sequence ID" value="NZ_BAABEA010000003.1"/>
</dbReference>
<keyword evidence="3 5" id="KW-0378">Hydrolase</keyword>
<dbReference type="GO" id="GO:0005975">
    <property type="term" value="P:carbohydrate metabolic process"/>
    <property type="evidence" value="ECO:0007669"/>
    <property type="project" value="UniProtKB-ARBA"/>
</dbReference>
<comment type="similarity">
    <text evidence="1 5">Belongs to the peptidase S8 family.</text>
</comment>
<feature type="active site" description="Charge relay system" evidence="5">
    <location>
        <position position="188"/>
    </location>
</feature>
<dbReference type="PROSITE" id="PS00138">
    <property type="entry name" value="SUBTILASE_SER"/>
    <property type="match status" value="1"/>
</dbReference>
<dbReference type="SUPFAM" id="SSF52743">
    <property type="entry name" value="Subtilisin-like"/>
    <property type="match status" value="1"/>
</dbReference>
<accession>A0A919VGD7</accession>
<evidence type="ECO:0000313" key="9">
    <source>
        <dbReference type="Proteomes" id="UP000681340"/>
    </source>
</evidence>
<dbReference type="InterPro" id="IPR013783">
    <property type="entry name" value="Ig-like_fold"/>
</dbReference>
<evidence type="ECO:0000256" key="6">
    <source>
        <dbReference type="SAM" id="SignalP"/>
    </source>
</evidence>
<dbReference type="EMBL" id="BOQL01000005">
    <property type="protein sequence ID" value="GIM63716.1"/>
    <property type="molecule type" value="Genomic_DNA"/>
</dbReference>
<feature type="active site" description="Charge relay system" evidence="5">
    <location>
        <position position="351"/>
    </location>
</feature>
<keyword evidence="6" id="KW-0732">Signal</keyword>
<evidence type="ECO:0000256" key="3">
    <source>
        <dbReference type="ARBA" id="ARBA00022801"/>
    </source>
</evidence>
<dbReference type="Gene3D" id="2.60.40.10">
    <property type="entry name" value="Immunoglobulins"/>
    <property type="match status" value="2"/>
</dbReference>
<dbReference type="InterPro" id="IPR036852">
    <property type="entry name" value="Peptidase_S8/S53_dom_sf"/>
</dbReference>
<dbReference type="PANTHER" id="PTHR43806">
    <property type="entry name" value="PEPTIDASE S8"/>
    <property type="match status" value="1"/>
</dbReference>
<dbReference type="Pfam" id="PF17957">
    <property type="entry name" value="Big_7"/>
    <property type="match status" value="2"/>
</dbReference>
<keyword evidence="2 5" id="KW-0645">Protease</keyword>
<feature type="chain" id="PRO_5037862910" description="Peptidase S8/S53 domain-containing protein" evidence="6">
    <location>
        <begin position="31"/>
        <end position="588"/>
    </location>
</feature>
<dbReference type="Gene3D" id="3.40.50.200">
    <property type="entry name" value="Peptidase S8/S53 domain"/>
    <property type="match status" value="1"/>
</dbReference>
<dbReference type="InterPro" id="IPR022398">
    <property type="entry name" value="Peptidase_S8_His-AS"/>
</dbReference>
<keyword evidence="4 5" id="KW-0720">Serine protease</keyword>
<gene>
    <name evidence="8" type="ORF">Aau02nite_05890</name>
</gene>
<name>A0A919VGD7_9ACTN</name>
<feature type="signal peptide" evidence="6">
    <location>
        <begin position="1"/>
        <end position="30"/>
    </location>
</feature>
<comment type="caution">
    <text evidence="8">The sequence shown here is derived from an EMBL/GenBank/DDBJ whole genome shotgun (WGS) entry which is preliminary data.</text>
</comment>
<evidence type="ECO:0000259" key="7">
    <source>
        <dbReference type="Pfam" id="PF00082"/>
    </source>
</evidence>
<dbReference type="GO" id="GO:0004252">
    <property type="term" value="F:serine-type endopeptidase activity"/>
    <property type="evidence" value="ECO:0007669"/>
    <property type="project" value="UniProtKB-UniRule"/>
</dbReference>
<protein>
    <recommendedName>
        <fullName evidence="7">Peptidase S8/S53 domain-containing protein</fullName>
    </recommendedName>
</protein>
<evidence type="ECO:0000256" key="2">
    <source>
        <dbReference type="ARBA" id="ARBA00022670"/>
    </source>
</evidence>
<keyword evidence="9" id="KW-1185">Reference proteome</keyword>
<organism evidence="8 9">
    <name type="scientific">Actinoplanes auranticolor</name>
    <dbReference type="NCBI Taxonomy" id="47988"/>
    <lineage>
        <taxon>Bacteria</taxon>
        <taxon>Bacillati</taxon>
        <taxon>Actinomycetota</taxon>
        <taxon>Actinomycetes</taxon>
        <taxon>Micromonosporales</taxon>
        <taxon>Micromonosporaceae</taxon>
        <taxon>Actinoplanes</taxon>
    </lineage>
</organism>
<dbReference type="AlphaFoldDB" id="A0A919VGD7"/>
<evidence type="ECO:0000256" key="5">
    <source>
        <dbReference type="PROSITE-ProRule" id="PRU01240"/>
    </source>
</evidence>
<dbReference type="GO" id="GO:0006508">
    <property type="term" value="P:proteolysis"/>
    <property type="evidence" value="ECO:0007669"/>
    <property type="project" value="UniProtKB-KW"/>
</dbReference>
<dbReference type="PANTHER" id="PTHR43806:SF11">
    <property type="entry name" value="CEREVISIN-RELATED"/>
    <property type="match status" value="1"/>
</dbReference>
<dbReference type="PROSITE" id="PS00137">
    <property type="entry name" value="SUBTILASE_HIS"/>
    <property type="match status" value="1"/>
</dbReference>
<dbReference type="PROSITE" id="PS51892">
    <property type="entry name" value="SUBTILASE"/>
    <property type="match status" value="1"/>
</dbReference>
<reference evidence="8" key="1">
    <citation type="submission" date="2021-03" db="EMBL/GenBank/DDBJ databases">
        <title>Whole genome shotgun sequence of Actinoplanes auranticolor NBRC 12245.</title>
        <authorList>
            <person name="Komaki H."/>
            <person name="Tamura T."/>
        </authorList>
    </citation>
    <scope>NUCLEOTIDE SEQUENCE</scope>
    <source>
        <strain evidence="8">NBRC 12245</strain>
    </source>
</reference>
<feature type="active site" description="Charge relay system" evidence="5">
    <location>
        <position position="156"/>
    </location>
</feature>
<evidence type="ECO:0000313" key="8">
    <source>
        <dbReference type="EMBL" id="GIM63716.1"/>
    </source>
</evidence>
<sequence length="588" mass="61146">MKHVTRRMTVGALAAVLVATMTGVTTWALAAEPPAELPVRLIVGMKAGADTAAPLRTVSTMGVRALDTAGPARQAMASLRAHTIEVSAARSATVIAALRSDPAVAYVEVDHVRKVSDVTPDDPMYTAGHQREIDQVRLPAAWETSTGDAVKIAVLDTGVAKVGDLSGAVVGGWNYVSNTSNTNDDSGHGTTVASIIAARGGNGAGMAGGCWGCVILPVKVLDRNGNGYDSVIAKGIVYAVDQGAKIINMSLGGPGYSKALSDAVLYANRKGVLVVAAAGNAGRTASRNTKMYPAAFTDVVAVGATARGSDARAAFSSYNKAGDSWVDMAAPGAITGMDRDGVYHTDQEGTSFAAPMVAGAAGLIKSAHPTYTGWSLQLALLSSARPIGSWNKHGMLDAARALTIATDVTPPTVTGMTPRSNSLNRGTITVTPAGVADGGSRVNKVNLYADGVYKSQDFTAPYSLTYNSAGRNGTVKLQLRIYDKAGNETRYDRSILVDNVLPAVKITSAPKNKAKVKGTVVIKATASDANKVRRVELLINGKVKSQDTASPYAFSFSAAKQPKTMKVQVRAIDNAGNARFDTARTYTR</sequence>
<dbReference type="InterPro" id="IPR000209">
    <property type="entry name" value="Peptidase_S8/S53_dom"/>
</dbReference>
<dbReference type="Proteomes" id="UP000681340">
    <property type="component" value="Unassembled WGS sequence"/>
</dbReference>
<dbReference type="InterPro" id="IPR015500">
    <property type="entry name" value="Peptidase_S8_subtilisin-rel"/>
</dbReference>
<feature type="domain" description="Peptidase S8/S53" evidence="7">
    <location>
        <begin position="147"/>
        <end position="384"/>
    </location>
</feature>
<dbReference type="Pfam" id="PF00082">
    <property type="entry name" value="Peptidase_S8"/>
    <property type="match status" value="1"/>
</dbReference>
<dbReference type="InterPro" id="IPR023828">
    <property type="entry name" value="Peptidase_S8_Ser-AS"/>
</dbReference>
<evidence type="ECO:0000256" key="1">
    <source>
        <dbReference type="ARBA" id="ARBA00011073"/>
    </source>
</evidence>
<proteinExistence type="inferred from homology"/>
<dbReference type="InterPro" id="IPR050131">
    <property type="entry name" value="Peptidase_S8_subtilisin-like"/>
</dbReference>
<evidence type="ECO:0000256" key="4">
    <source>
        <dbReference type="ARBA" id="ARBA00022825"/>
    </source>
</evidence>